<organism evidence="3 4">
    <name type="scientific">Pararobbsia silviterrae</name>
    <dbReference type="NCBI Taxonomy" id="1792498"/>
    <lineage>
        <taxon>Bacteria</taxon>
        <taxon>Pseudomonadati</taxon>
        <taxon>Pseudomonadota</taxon>
        <taxon>Betaproteobacteria</taxon>
        <taxon>Burkholderiales</taxon>
        <taxon>Burkholderiaceae</taxon>
        <taxon>Pararobbsia</taxon>
    </lineage>
</organism>
<sequence>MKPFCFAVATALVIQISGCASSGTASNAPPPPGSSAASSTDAAAKPPRLSIGVRDPDTELILPWFLDDIVNRVNNP</sequence>
<feature type="region of interest" description="Disordered" evidence="1">
    <location>
        <begin position="20"/>
        <end position="51"/>
    </location>
</feature>
<feature type="signal peptide" evidence="2">
    <location>
        <begin position="1"/>
        <end position="22"/>
    </location>
</feature>
<dbReference type="Proteomes" id="UP000270342">
    <property type="component" value="Unassembled WGS sequence"/>
</dbReference>
<name>A0A494XXP1_9BURK</name>
<evidence type="ECO:0000256" key="1">
    <source>
        <dbReference type="SAM" id="MobiDB-lite"/>
    </source>
</evidence>
<accession>A0A494XXP1</accession>
<protein>
    <submittedName>
        <fullName evidence="3">Uncharacterized protein</fullName>
    </submittedName>
</protein>
<comment type="caution">
    <text evidence="3">The sequence shown here is derived from an EMBL/GenBank/DDBJ whole genome shotgun (WGS) entry which is preliminary data.</text>
</comment>
<proteinExistence type="predicted"/>
<dbReference type="AlphaFoldDB" id="A0A494XXP1"/>
<keyword evidence="4" id="KW-1185">Reference proteome</keyword>
<evidence type="ECO:0000313" key="3">
    <source>
        <dbReference type="EMBL" id="RKP53788.1"/>
    </source>
</evidence>
<evidence type="ECO:0000256" key="2">
    <source>
        <dbReference type="SAM" id="SignalP"/>
    </source>
</evidence>
<gene>
    <name evidence="3" type="ORF">D7S86_15325</name>
</gene>
<reference evidence="3 4" key="1">
    <citation type="submission" date="2018-10" db="EMBL/GenBank/DDBJ databases">
        <title>Robbsia sp. DHC34, isolated from soil.</title>
        <authorList>
            <person name="Gao Z.-H."/>
            <person name="Qiu L.-H."/>
        </authorList>
    </citation>
    <scope>NUCLEOTIDE SEQUENCE [LARGE SCALE GENOMIC DNA]</scope>
    <source>
        <strain evidence="3 4">DHC34</strain>
    </source>
</reference>
<feature type="compositionally biased region" description="Low complexity" evidence="1">
    <location>
        <begin position="34"/>
        <end position="47"/>
    </location>
</feature>
<dbReference type="EMBL" id="RBZU01000006">
    <property type="protein sequence ID" value="RKP53788.1"/>
    <property type="molecule type" value="Genomic_DNA"/>
</dbReference>
<feature type="chain" id="PRO_5019734627" evidence="2">
    <location>
        <begin position="23"/>
        <end position="76"/>
    </location>
</feature>
<evidence type="ECO:0000313" key="4">
    <source>
        <dbReference type="Proteomes" id="UP000270342"/>
    </source>
</evidence>
<keyword evidence="2" id="KW-0732">Signal</keyword>